<feature type="binding site" evidence="15">
    <location>
        <position position="109"/>
    </location>
    <ligand>
        <name>phosphate</name>
        <dbReference type="ChEBI" id="CHEBI:43474"/>
    </ligand>
</feature>
<dbReference type="NCBIfam" id="TIGR01296">
    <property type="entry name" value="asd_B"/>
    <property type="match status" value="1"/>
</dbReference>
<evidence type="ECO:0000256" key="2">
    <source>
        <dbReference type="ARBA" id="ARBA00005076"/>
    </source>
</evidence>
<keyword evidence="12 15" id="KW-0457">Lysine biosynthesis</keyword>
<organism evidence="16 17">
    <name type="scientific">Prauserella marina</name>
    <dbReference type="NCBI Taxonomy" id="530584"/>
    <lineage>
        <taxon>Bacteria</taxon>
        <taxon>Bacillati</taxon>
        <taxon>Actinomycetota</taxon>
        <taxon>Actinomycetes</taxon>
        <taxon>Pseudonocardiales</taxon>
        <taxon>Pseudonocardiaceae</taxon>
        <taxon>Prauserella</taxon>
    </lineage>
</organism>
<evidence type="ECO:0000256" key="8">
    <source>
        <dbReference type="ARBA" id="ARBA00022697"/>
    </source>
</evidence>
<evidence type="ECO:0000256" key="15">
    <source>
        <dbReference type="HAMAP-Rule" id="MF_02121"/>
    </source>
</evidence>
<feature type="active site" description="Proton acceptor" evidence="15">
    <location>
        <position position="255"/>
    </location>
</feature>
<dbReference type="GO" id="GO:0009088">
    <property type="term" value="P:threonine biosynthetic process"/>
    <property type="evidence" value="ECO:0007669"/>
    <property type="project" value="UniProtKB-UniRule"/>
</dbReference>
<feature type="binding site" evidence="15">
    <location>
        <begin position="49"/>
        <end position="50"/>
    </location>
    <ligand>
        <name>NADP(+)</name>
        <dbReference type="ChEBI" id="CHEBI:58349"/>
    </ligand>
</feature>
<dbReference type="InterPro" id="IPR005986">
    <property type="entry name" value="Asp_semialdehyde_DH_beta"/>
</dbReference>
<dbReference type="SMART" id="SM00859">
    <property type="entry name" value="Semialdhyde_dh"/>
    <property type="match status" value="1"/>
</dbReference>
<dbReference type="Pfam" id="PF01118">
    <property type="entry name" value="Semialdhyde_dh"/>
    <property type="match status" value="1"/>
</dbReference>
<keyword evidence="7 15" id="KW-0028">Amino-acid biosynthesis</keyword>
<comment type="similarity">
    <text evidence="4 15">Belongs to the aspartate-semialdehyde dehydrogenase family.</text>
</comment>
<evidence type="ECO:0000256" key="11">
    <source>
        <dbReference type="ARBA" id="ARBA00023002"/>
    </source>
</evidence>
<keyword evidence="9 15" id="KW-0521">NADP</keyword>
<evidence type="ECO:0000256" key="10">
    <source>
        <dbReference type="ARBA" id="ARBA00022915"/>
    </source>
</evidence>
<evidence type="ECO:0000256" key="13">
    <source>
        <dbReference type="ARBA" id="ARBA00023167"/>
    </source>
</evidence>
<dbReference type="STRING" id="530584.SAMN05421630_110104"/>
<dbReference type="InterPro" id="IPR000534">
    <property type="entry name" value="Semialdehyde_DH_NAD-bd"/>
</dbReference>
<feature type="binding site" evidence="15">
    <location>
        <begin position="170"/>
        <end position="171"/>
    </location>
    <ligand>
        <name>NADP(+)</name>
        <dbReference type="ChEBI" id="CHEBI:58349"/>
    </ligand>
</feature>
<evidence type="ECO:0000256" key="5">
    <source>
        <dbReference type="ARBA" id="ARBA00011738"/>
    </source>
</evidence>
<keyword evidence="17" id="KW-1185">Reference proteome</keyword>
<evidence type="ECO:0000256" key="4">
    <source>
        <dbReference type="ARBA" id="ARBA00010584"/>
    </source>
</evidence>
<evidence type="ECO:0000256" key="9">
    <source>
        <dbReference type="ARBA" id="ARBA00022857"/>
    </source>
</evidence>
<dbReference type="AlphaFoldDB" id="A0A222VRJ3"/>
<feature type="binding site" evidence="15">
    <location>
        <begin position="21"/>
        <end position="24"/>
    </location>
    <ligand>
        <name>NADP(+)</name>
        <dbReference type="ChEBI" id="CHEBI:58349"/>
    </ligand>
</feature>
<keyword evidence="8 15" id="KW-0791">Threonine biosynthesis</keyword>
<dbReference type="SUPFAM" id="SSF51735">
    <property type="entry name" value="NAD(P)-binding Rossmann-fold domains"/>
    <property type="match status" value="1"/>
</dbReference>
<comment type="catalytic activity">
    <reaction evidence="14 15">
        <text>L-aspartate 4-semialdehyde + phosphate + NADP(+) = 4-phospho-L-aspartate + NADPH + H(+)</text>
        <dbReference type="Rhea" id="RHEA:24284"/>
        <dbReference type="ChEBI" id="CHEBI:15378"/>
        <dbReference type="ChEBI" id="CHEBI:43474"/>
        <dbReference type="ChEBI" id="CHEBI:57535"/>
        <dbReference type="ChEBI" id="CHEBI:57783"/>
        <dbReference type="ChEBI" id="CHEBI:58349"/>
        <dbReference type="ChEBI" id="CHEBI:537519"/>
        <dbReference type="EC" id="1.2.1.11"/>
    </reaction>
</comment>
<dbReference type="EC" id="1.2.1.11" evidence="6 15"/>
<dbReference type="InterPro" id="IPR012280">
    <property type="entry name" value="Semialdhyde_DH_dimer_dom"/>
</dbReference>
<accession>A0A222VRJ3</accession>
<evidence type="ECO:0000313" key="16">
    <source>
        <dbReference type="EMBL" id="SDD59237.1"/>
    </source>
</evidence>
<keyword evidence="11 15" id="KW-0560">Oxidoreductase</keyword>
<gene>
    <name evidence="15" type="primary">asd</name>
    <name evidence="16" type="ORF">SAMN05421630_110104</name>
</gene>
<dbReference type="OrthoDB" id="9805684at2"/>
<reference evidence="16 17" key="1">
    <citation type="submission" date="2016-10" db="EMBL/GenBank/DDBJ databases">
        <authorList>
            <person name="de Groot N.N."/>
        </authorList>
    </citation>
    <scope>NUCLEOTIDE SEQUENCE [LARGE SCALE GENOMIC DNA]</scope>
    <source>
        <strain evidence="16 17">CGMCC 4.5506</strain>
    </source>
</reference>
<dbReference type="KEGG" id="pmad:BAY61_17730"/>
<name>A0A222VRJ3_9PSEU</name>
<evidence type="ECO:0000256" key="1">
    <source>
        <dbReference type="ARBA" id="ARBA00005021"/>
    </source>
</evidence>
<comment type="subunit">
    <text evidence="5 15">Homodimer.</text>
</comment>
<keyword evidence="10 15" id="KW-0220">Diaminopimelate biosynthesis</keyword>
<evidence type="ECO:0000256" key="6">
    <source>
        <dbReference type="ARBA" id="ARBA00013120"/>
    </source>
</evidence>
<protein>
    <recommendedName>
        <fullName evidence="6 15">Aspartate-semialdehyde dehydrogenase</fullName>
        <shortName evidence="15">ASA dehydrogenase</shortName>
        <shortName evidence="15">ASADH</shortName>
        <ecNumber evidence="6 15">1.2.1.11</ecNumber>
    </recommendedName>
    <alternativeName>
        <fullName evidence="15">Aspartate-beta-semialdehyde dehydrogenase</fullName>
    </alternativeName>
</protein>
<dbReference type="HAMAP" id="MF_02121">
    <property type="entry name" value="ASADH"/>
    <property type="match status" value="1"/>
</dbReference>
<dbReference type="GO" id="GO:0004073">
    <property type="term" value="F:aspartate-semialdehyde dehydrogenase activity"/>
    <property type="evidence" value="ECO:0007669"/>
    <property type="project" value="UniProtKB-UniRule"/>
</dbReference>
<dbReference type="NCBIfam" id="NF011456">
    <property type="entry name" value="PRK14874.1"/>
    <property type="match status" value="1"/>
</dbReference>
<keyword evidence="13 15" id="KW-0486">Methionine biosynthesis</keyword>
<dbReference type="GO" id="GO:0050661">
    <property type="term" value="F:NADP binding"/>
    <property type="evidence" value="ECO:0007669"/>
    <property type="project" value="UniProtKB-UniRule"/>
</dbReference>
<dbReference type="PANTHER" id="PTHR46278:SF2">
    <property type="entry name" value="ASPARTATE-SEMIALDEHYDE DEHYDROGENASE"/>
    <property type="match status" value="1"/>
</dbReference>
<dbReference type="InterPro" id="IPR036291">
    <property type="entry name" value="NAD(P)-bd_dom_sf"/>
</dbReference>
<sequence length="349" mass="37207">MASDRPQHASDAPRVAVVGATGAVGMSLLQLVEERGFDYASFELVASPRSAGRTVEFGGAELVVREIDDVDFGSVDVAFFSAGTALSRIWAPRASAEGALVIDNTAAFRMDPDTPLVVPQVNASVLDRRPASGIVANPNCSTIPLVRVLRPVLREWGAEQVVVSTYQAASGGGYSGIGELREDARSQLAGPPYSVPVKEFPPGLAFNVIPFIDTVLDDGGTVEERKMAQESAKILASPELDVTATCVRVPVVNGHSEAVWIRTRRPAEREAVIAELAAQPDVVVHESTDPVSTPTPRHNGDPDRVHVGRIRVSEDGCGVWLWLVADNLRIGAALNAIQIAELLREKGKL</sequence>
<comment type="pathway">
    <text evidence="1 15">Amino-acid biosynthesis; L-methionine biosynthesis via de novo pathway; L-homoserine from L-aspartate: step 2/3.</text>
</comment>
<dbReference type="CDD" id="cd02316">
    <property type="entry name" value="VcASADH2_like_N"/>
    <property type="match status" value="1"/>
</dbReference>
<dbReference type="GO" id="GO:0051287">
    <property type="term" value="F:NAD binding"/>
    <property type="evidence" value="ECO:0007669"/>
    <property type="project" value="InterPro"/>
</dbReference>
<evidence type="ECO:0000256" key="3">
    <source>
        <dbReference type="ARBA" id="ARBA00005097"/>
    </source>
</evidence>
<dbReference type="EMBL" id="FMZE01000010">
    <property type="protein sequence ID" value="SDD59237.1"/>
    <property type="molecule type" value="Genomic_DNA"/>
</dbReference>
<dbReference type="PANTHER" id="PTHR46278">
    <property type="entry name" value="DEHYDROGENASE, PUTATIVE-RELATED"/>
    <property type="match status" value="1"/>
</dbReference>
<proteinExistence type="inferred from homology"/>
<comment type="caution">
    <text evidence="15">Lacks conserved residue(s) required for the propagation of feature annotation.</text>
</comment>
<dbReference type="RefSeq" id="WP_091808698.1">
    <property type="nucleotide sequence ID" value="NZ_CP016353.1"/>
</dbReference>
<dbReference type="GO" id="GO:0009097">
    <property type="term" value="P:isoleucine biosynthetic process"/>
    <property type="evidence" value="ECO:0007669"/>
    <property type="project" value="UniProtKB-UniRule"/>
</dbReference>
<dbReference type="GO" id="GO:0046983">
    <property type="term" value="F:protein dimerization activity"/>
    <property type="evidence" value="ECO:0007669"/>
    <property type="project" value="InterPro"/>
</dbReference>
<dbReference type="UniPathway" id="UPA00050">
    <property type="reaction ID" value="UER00463"/>
</dbReference>
<dbReference type="Gene3D" id="3.40.50.720">
    <property type="entry name" value="NAD(P)-binding Rossmann-like Domain"/>
    <property type="match status" value="1"/>
</dbReference>
<evidence type="ECO:0000313" key="17">
    <source>
        <dbReference type="Proteomes" id="UP000199494"/>
    </source>
</evidence>
<feature type="binding site" evidence="15">
    <location>
        <position position="167"/>
    </location>
    <ligand>
        <name>substrate</name>
    </ligand>
</feature>
<dbReference type="Proteomes" id="UP000199494">
    <property type="component" value="Unassembled WGS sequence"/>
</dbReference>
<dbReference type="InterPro" id="IPR012080">
    <property type="entry name" value="Asp_semialdehyde_DH"/>
</dbReference>
<dbReference type="UniPathway" id="UPA00051">
    <property type="reaction ID" value="UER00464"/>
</dbReference>
<feature type="active site" description="Acyl-thioester intermediate" evidence="15">
    <location>
        <position position="140"/>
    </location>
</feature>
<dbReference type="UniPathway" id="UPA00034">
    <property type="reaction ID" value="UER00016"/>
</dbReference>
<evidence type="ECO:0000256" key="7">
    <source>
        <dbReference type="ARBA" id="ARBA00022605"/>
    </source>
</evidence>
<dbReference type="Gene3D" id="3.30.360.10">
    <property type="entry name" value="Dihydrodipicolinate Reductase, domain 2"/>
    <property type="match status" value="1"/>
</dbReference>
<dbReference type="GO" id="GO:0071266">
    <property type="term" value="P:'de novo' L-methionine biosynthetic process"/>
    <property type="evidence" value="ECO:0007669"/>
    <property type="project" value="UniProtKB-UniRule"/>
</dbReference>
<comment type="pathway">
    <text evidence="2 15">Amino-acid biosynthesis; L-lysine biosynthesis via DAP pathway; (S)-tetrahydrodipicolinate from L-aspartate: step 2/4.</text>
</comment>
<feature type="binding site" evidence="15">
    <location>
        <position position="248"/>
    </location>
    <ligand>
        <name>substrate</name>
    </ligand>
</feature>
<comment type="pathway">
    <text evidence="3 15">Amino-acid biosynthesis; L-threonine biosynthesis; L-threonine from L-aspartate: step 2/5.</text>
</comment>
<feature type="binding site" evidence="15">
    <location>
        <position position="327"/>
    </location>
    <ligand>
        <name>NADP(+)</name>
        <dbReference type="ChEBI" id="CHEBI:58349"/>
    </ligand>
</feature>
<dbReference type="GO" id="GO:0019877">
    <property type="term" value="P:diaminopimelate biosynthetic process"/>
    <property type="evidence" value="ECO:0007669"/>
    <property type="project" value="UniProtKB-UniRule"/>
</dbReference>
<comment type="function">
    <text evidence="15">Catalyzes the NADPH-dependent formation of L-aspartate-semialdehyde (L-ASA) by the reductive dephosphorylation of L-aspartyl-4-phosphate.</text>
</comment>
<dbReference type="SUPFAM" id="SSF55347">
    <property type="entry name" value="Glyceraldehyde-3-phosphate dehydrogenase-like, C-terminal domain"/>
    <property type="match status" value="1"/>
</dbReference>
<evidence type="ECO:0000256" key="12">
    <source>
        <dbReference type="ARBA" id="ARBA00023154"/>
    </source>
</evidence>
<evidence type="ECO:0000256" key="14">
    <source>
        <dbReference type="ARBA" id="ARBA00047891"/>
    </source>
</evidence>
<dbReference type="PIRSF" id="PIRSF000148">
    <property type="entry name" value="ASA_dh"/>
    <property type="match status" value="1"/>
</dbReference>
<dbReference type="GO" id="GO:0009089">
    <property type="term" value="P:lysine biosynthetic process via diaminopimelate"/>
    <property type="evidence" value="ECO:0007669"/>
    <property type="project" value="UniProtKB-UniRule"/>
</dbReference>
<dbReference type="Pfam" id="PF02774">
    <property type="entry name" value="Semialdhyde_dhC"/>
    <property type="match status" value="1"/>
</dbReference>